<comment type="caution">
    <text evidence="2">The sequence shown here is derived from an EMBL/GenBank/DDBJ whole genome shotgun (WGS) entry which is preliminary data.</text>
</comment>
<organism evidence="2 3">
    <name type="scientific">Lolium multiflorum</name>
    <name type="common">Italian ryegrass</name>
    <name type="synonym">Lolium perenne subsp. multiflorum</name>
    <dbReference type="NCBI Taxonomy" id="4521"/>
    <lineage>
        <taxon>Eukaryota</taxon>
        <taxon>Viridiplantae</taxon>
        <taxon>Streptophyta</taxon>
        <taxon>Embryophyta</taxon>
        <taxon>Tracheophyta</taxon>
        <taxon>Spermatophyta</taxon>
        <taxon>Magnoliopsida</taxon>
        <taxon>Liliopsida</taxon>
        <taxon>Poales</taxon>
        <taxon>Poaceae</taxon>
        <taxon>BOP clade</taxon>
        <taxon>Pooideae</taxon>
        <taxon>Poodae</taxon>
        <taxon>Poeae</taxon>
        <taxon>Poeae Chloroplast Group 2 (Poeae type)</taxon>
        <taxon>Loliodinae</taxon>
        <taxon>Loliinae</taxon>
        <taxon>Lolium</taxon>
    </lineage>
</organism>
<gene>
    <name evidence="2" type="ORF">QYE76_019137</name>
</gene>
<sequence>MRRLLRWKREGPGRGGGRCAGCYVGSRQGRDGGGGDARLLRWKQRQADGRRRCAGCYVGSSDRLDGAAADAPTMGISFFSIAGGFLRVFLLLWRR</sequence>
<protein>
    <submittedName>
        <fullName evidence="2">Uncharacterized protein</fullName>
    </submittedName>
</protein>
<evidence type="ECO:0000313" key="2">
    <source>
        <dbReference type="EMBL" id="KAK1613620.1"/>
    </source>
</evidence>
<dbReference type="AlphaFoldDB" id="A0AAD8R2C2"/>
<accession>A0AAD8R2C2</accession>
<keyword evidence="1" id="KW-0472">Membrane</keyword>
<dbReference type="Proteomes" id="UP001231189">
    <property type="component" value="Unassembled WGS sequence"/>
</dbReference>
<name>A0AAD8R2C2_LOLMU</name>
<proteinExistence type="predicted"/>
<feature type="transmembrane region" description="Helical" evidence="1">
    <location>
        <begin position="74"/>
        <end position="93"/>
    </location>
</feature>
<keyword evidence="1" id="KW-1133">Transmembrane helix</keyword>
<keyword evidence="3" id="KW-1185">Reference proteome</keyword>
<dbReference type="EMBL" id="JAUUTY010000006">
    <property type="protein sequence ID" value="KAK1613620.1"/>
    <property type="molecule type" value="Genomic_DNA"/>
</dbReference>
<evidence type="ECO:0000256" key="1">
    <source>
        <dbReference type="SAM" id="Phobius"/>
    </source>
</evidence>
<reference evidence="2" key="1">
    <citation type="submission" date="2023-07" db="EMBL/GenBank/DDBJ databases">
        <title>A chromosome-level genome assembly of Lolium multiflorum.</title>
        <authorList>
            <person name="Chen Y."/>
            <person name="Copetti D."/>
            <person name="Kolliker R."/>
            <person name="Studer B."/>
        </authorList>
    </citation>
    <scope>NUCLEOTIDE SEQUENCE</scope>
    <source>
        <strain evidence="2">02402/16</strain>
        <tissue evidence="2">Leaf</tissue>
    </source>
</reference>
<keyword evidence="1" id="KW-0812">Transmembrane</keyword>
<evidence type="ECO:0000313" key="3">
    <source>
        <dbReference type="Proteomes" id="UP001231189"/>
    </source>
</evidence>